<gene>
    <name evidence="2" type="ORF">ACFQMA_16190</name>
</gene>
<keyword evidence="3" id="KW-1185">Reference proteome</keyword>
<evidence type="ECO:0000313" key="2">
    <source>
        <dbReference type="EMBL" id="MFC7141365.1"/>
    </source>
</evidence>
<dbReference type="RefSeq" id="WP_274322450.1">
    <property type="nucleotide sequence ID" value="NZ_CP118158.1"/>
</dbReference>
<accession>A0ABD5Y6H0</accession>
<dbReference type="PROSITE" id="PS51257">
    <property type="entry name" value="PROKAR_LIPOPROTEIN"/>
    <property type="match status" value="1"/>
</dbReference>
<name>A0ABD5Y6H0_9EURY</name>
<evidence type="ECO:0000313" key="3">
    <source>
        <dbReference type="Proteomes" id="UP001596432"/>
    </source>
</evidence>
<dbReference type="GeneID" id="78821678"/>
<dbReference type="EMBL" id="JBHTAS010000001">
    <property type="protein sequence ID" value="MFC7141365.1"/>
    <property type="molecule type" value="Genomic_DNA"/>
</dbReference>
<organism evidence="2 3">
    <name type="scientific">Halosimplex aquaticum</name>
    <dbReference type="NCBI Taxonomy" id="3026162"/>
    <lineage>
        <taxon>Archaea</taxon>
        <taxon>Methanobacteriati</taxon>
        <taxon>Methanobacteriota</taxon>
        <taxon>Stenosarchaea group</taxon>
        <taxon>Halobacteria</taxon>
        <taxon>Halobacteriales</taxon>
        <taxon>Haloarculaceae</taxon>
        <taxon>Halosimplex</taxon>
    </lineage>
</organism>
<feature type="region of interest" description="Disordered" evidence="1">
    <location>
        <begin position="20"/>
        <end position="72"/>
    </location>
</feature>
<sequence>MRSLVLAAVCLVVVVAGCSAPSAQPSPAPTAASPVETADIASTTPPDGTLTPSVTDTETPTRTPTPVAATPVPLRAAAEPCDENLWIGFSDPQNSMGGWTQRSVRVSYTLPANTSIFLVAYVDGELAGTSFDADYGPGRYHVDGFGFDLDRSFTGPHLVQVVVYTDGNGNRRFDRGVDAPCLVDGEVAQAGPARLDYSQYGIGT</sequence>
<evidence type="ECO:0000256" key="1">
    <source>
        <dbReference type="SAM" id="MobiDB-lite"/>
    </source>
</evidence>
<dbReference type="AlphaFoldDB" id="A0ABD5Y6H0"/>
<dbReference type="Proteomes" id="UP001596432">
    <property type="component" value="Unassembled WGS sequence"/>
</dbReference>
<comment type="caution">
    <text evidence="2">The sequence shown here is derived from an EMBL/GenBank/DDBJ whole genome shotgun (WGS) entry which is preliminary data.</text>
</comment>
<reference evidence="2 3" key="1">
    <citation type="journal article" date="2019" name="Int. J. Syst. Evol. Microbiol.">
        <title>The Global Catalogue of Microorganisms (GCM) 10K type strain sequencing project: providing services to taxonomists for standard genome sequencing and annotation.</title>
        <authorList>
            <consortium name="The Broad Institute Genomics Platform"/>
            <consortium name="The Broad Institute Genome Sequencing Center for Infectious Disease"/>
            <person name="Wu L."/>
            <person name="Ma J."/>
        </authorList>
    </citation>
    <scope>NUCLEOTIDE SEQUENCE [LARGE SCALE GENOMIC DNA]</scope>
    <source>
        <strain evidence="2 3">XZYJT29</strain>
    </source>
</reference>
<protein>
    <submittedName>
        <fullName evidence="2">Uncharacterized protein</fullName>
    </submittedName>
</protein>
<feature type="compositionally biased region" description="Low complexity" evidence="1">
    <location>
        <begin position="20"/>
        <end position="34"/>
    </location>
</feature>
<feature type="compositionally biased region" description="Low complexity" evidence="1">
    <location>
        <begin position="49"/>
        <end position="72"/>
    </location>
</feature>
<proteinExistence type="predicted"/>